<dbReference type="EMBL" id="CM042018">
    <property type="protein sequence ID" value="KAI3827445.1"/>
    <property type="molecule type" value="Genomic_DNA"/>
</dbReference>
<reference evidence="1 2" key="2">
    <citation type="journal article" date="2022" name="Mol. Ecol. Resour.">
        <title>The genomes of chicory, endive, great burdock and yacon provide insights into Asteraceae paleo-polyploidization history and plant inulin production.</title>
        <authorList>
            <person name="Fan W."/>
            <person name="Wang S."/>
            <person name="Wang H."/>
            <person name="Wang A."/>
            <person name="Jiang F."/>
            <person name="Liu H."/>
            <person name="Zhao H."/>
            <person name="Xu D."/>
            <person name="Zhang Y."/>
        </authorList>
    </citation>
    <scope>NUCLEOTIDE SEQUENCE [LARGE SCALE GENOMIC DNA]</scope>
    <source>
        <strain evidence="2">cv. Yunnan</strain>
        <tissue evidence="1">Leaves</tissue>
    </source>
</reference>
<protein>
    <submittedName>
        <fullName evidence="1">Uncharacterized protein</fullName>
    </submittedName>
</protein>
<comment type="caution">
    <text evidence="1">The sequence shown here is derived from an EMBL/GenBank/DDBJ whole genome shotgun (WGS) entry which is preliminary data.</text>
</comment>
<organism evidence="1 2">
    <name type="scientific">Smallanthus sonchifolius</name>
    <dbReference type="NCBI Taxonomy" id="185202"/>
    <lineage>
        <taxon>Eukaryota</taxon>
        <taxon>Viridiplantae</taxon>
        <taxon>Streptophyta</taxon>
        <taxon>Embryophyta</taxon>
        <taxon>Tracheophyta</taxon>
        <taxon>Spermatophyta</taxon>
        <taxon>Magnoliopsida</taxon>
        <taxon>eudicotyledons</taxon>
        <taxon>Gunneridae</taxon>
        <taxon>Pentapetalae</taxon>
        <taxon>asterids</taxon>
        <taxon>campanulids</taxon>
        <taxon>Asterales</taxon>
        <taxon>Asteraceae</taxon>
        <taxon>Asteroideae</taxon>
        <taxon>Heliantheae alliance</taxon>
        <taxon>Millerieae</taxon>
        <taxon>Smallanthus</taxon>
    </lineage>
</organism>
<proteinExistence type="predicted"/>
<sequence length="137" mass="15320">MVILQSVKCFPVYNGDAPGPPLVLIEKKESTADLFEVVADDLLTLNKNLQFPARAQNEKLGNRSVKPPLLSYRRGKSRSMQFVPKETLGQVIHDLDFVKTYQRPIAFGVMMNGNRRSVSTPSQSMVIDFATVFMMVG</sequence>
<dbReference type="Proteomes" id="UP001056120">
    <property type="component" value="Linkage Group LG01"/>
</dbReference>
<reference evidence="2" key="1">
    <citation type="journal article" date="2022" name="Mol. Ecol. Resour.">
        <title>The genomes of chicory, endive, great burdock and yacon provide insights into Asteraceae palaeo-polyploidization history and plant inulin production.</title>
        <authorList>
            <person name="Fan W."/>
            <person name="Wang S."/>
            <person name="Wang H."/>
            <person name="Wang A."/>
            <person name="Jiang F."/>
            <person name="Liu H."/>
            <person name="Zhao H."/>
            <person name="Xu D."/>
            <person name="Zhang Y."/>
        </authorList>
    </citation>
    <scope>NUCLEOTIDE SEQUENCE [LARGE SCALE GENOMIC DNA]</scope>
    <source>
        <strain evidence="2">cv. Yunnan</strain>
    </source>
</reference>
<evidence type="ECO:0000313" key="1">
    <source>
        <dbReference type="EMBL" id="KAI3827445.1"/>
    </source>
</evidence>
<name>A0ACB9K569_9ASTR</name>
<gene>
    <name evidence="1" type="ORF">L1987_01520</name>
</gene>
<keyword evidence="2" id="KW-1185">Reference proteome</keyword>
<evidence type="ECO:0000313" key="2">
    <source>
        <dbReference type="Proteomes" id="UP001056120"/>
    </source>
</evidence>
<accession>A0ACB9K569</accession>